<evidence type="ECO:0000313" key="5">
    <source>
        <dbReference type="Proteomes" id="UP000037460"/>
    </source>
</evidence>
<name>A0A0M0JUV0_9EUKA</name>
<accession>A0A0M0JUV0</accession>
<dbReference type="Pfam" id="PF24681">
    <property type="entry name" value="Kelch_KLHDC2_KLHL20_DRC7"/>
    <property type="match status" value="2"/>
</dbReference>
<dbReference type="PANTHER" id="PTHR46093:SF3">
    <property type="entry name" value="ACYL-COA-BINDING DOMAIN-CONTAINING PROTEIN 4"/>
    <property type="match status" value="1"/>
</dbReference>
<protein>
    <submittedName>
        <fullName evidence="4">Kelch repeat</fullName>
    </submittedName>
</protein>
<keyword evidence="3" id="KW-0175">Coiled coil</keyword>
<feature type="coiled-coil region" evidence="3">
    <location>
        <begin position="416"/>
        <end position="447"/>
    </location>
</feature>
<dbReference type="Proteomes" id="UP000037460">
    <property type="component" value="Unassembled WGS sequence"/>
</dbReference>
<gene>
    <name evidence="4" type="ORF">Ctob_014473</name>
</gene>
<proteinExistence type="predicted"/>
<reference evidence="5" key="1">
    <citation type="journal article" date="2015" name="PLoS Genet.">
        <title>Genome Sequence and Transcriptome Analyses of Chrysochromulina tobin: Metabolic Tools for Enhanced Algal Fitness in the Prominent Order Prymnesiales (Haptophyceae).</title>
        <authorList>
            <person name="Hovde B.T."/>
            <person name="Deodato C.R."/>
            <person name="Hunsperger H.M."/>
            <person name="Ryken S.A."/>
            <person name="Yost W."/>
            <person name="Jha R.K."/>
            <person name="Patterson J."/>
            <person name="Monnat R.J. Jr."/>
            <person name="Barlow S.B."/>
            <person name="Starkenburg S.R."/>
            <person name="Cattolico R.A."/>
        </authorList>
    </citation>
    <scope>NUCLEOTIDE SEQUENCE</scope>
    <source>
        <strain evidence="5">CCMP291</strain>
    </source>
</reference>
<dbReference type="Gene3D" id="2.120.10.80">
    <property type="entry name" value="Kelch-type beta propeller"/>
    <property type="match status" value="2"/>
</dbReference>
<keyword evidence="1" id="KW-0880">Kelch repeat</keyword>
<keyword evidence="5" id="KW-1185">Reference proteome</keyword>
<organism evidence="4 5">
    <name type="scientific">Chrysochromulina tobinii</name>
    <dbReference type="NCBI Taxonomy" id="1460289"/>
    <lineage>
        <taxon>Eukaryota</taxon>
        <taxon>Haptista</taxon>
        <taxon>Haptophyta</taxon>
        <taxon>Prymnesiophyceae</taxon>
        <taxon>Prymnesiales</taxon>
        <taxon>Chrysochromulinaceae</taxon>
        <taxon>Chrysochromulina</taxon>
    </lineage>
</organism>
<keyword evidence="2" id="KW-0677">Repeat</keyword>
<sequence>MASVSSLWQGAGELVSRVVTREESQSIGAASSAEAAKAVRKVPATGVLPSPRESHSLTSMGARLYVFGGFDGARVLNDLYAFDTQSGIWSQLVHTGLSPPARAGHSATALGVPAHLLVFGGANSSRRFNDVQLFDTADNHWNKPTVRGRAPSPRYYHCACLARGSLLVLGGNDGITSLEDLHALNTESWTWSQPLANGTPPSARCGASGTLVNKLFFVVGGVGDVPLNDPTAAAAELNDVHVLDTESWTWWRPEVSPPLPPIAYHAACLTADKIFFFGGSTRDALYNDVLVMDTASCTWRVALHGDSAKLPRKRRLAAARGAGTRLLLFGGWEGTHTSSELLEIDTSEWLRLEGAGGAHDVKAKRLPGGTLNAVPASAGGAGGGALATFEGGAGVPLLRAHGHGFGSDAGGHGAHEARLEEMMERLEARHEEELQRMRGEVARLRMSNELMGRELGKLKTLVGASLPGEHGGLDVEALATKAQLDVLKAEVAKLRRLGAQEREADKGAMHAEIDSLRRAVHALAEHIDTLHAPPPE</sequence>
<dbReference type="InterPro" id="IPR006652">
    <property type="entry name" value="Kelch_1"/>
</dbReference>
<dbReference type="SMART" id="SM00612">
    <property type="entry name" value="Kelch"/>
    <property type="match status" value="3"/>
</dbReference>
<evidence type="ECO:0000256" key="2">
    <source>
        <dbReference type="ARBA" id="ARBA00022737"/>
    </source>
</evidence>
<dbReference type="PANTHER" id="PTHR46093">
    <property type="entry name" value="ACYL-COA-BINDING DOMAIN-CONTAINING PROTEIN 5"/>
    <property type="match status" value="1"/>
</dbReference>
<dbReference type="InterPro" id="IPR011043">
    <property type="entry name" value="Gal_Oxase/kelch_b-propeller"/>
</dbReference>
<dbReference type="InterPro" id="IPR015915">
    <property type="entry name" value="Kelch-typ_b-propeller"/>
</dbReference>
<evidence type="ECO:0000256" key="1">
    <source>
        <dbReference type="ARBA" id="ARBA00022441"/>
    </source>
</evidence>
<dbReference type="OrthoDB" id="10251809at2759"/>
<dbReference type="EMBL" id="JWZX01002330">
    <property type="protein sequence ID" value="KOO29923.1"/>
    <property type="molecule type" value="Genomic_DNA"/>
</dbReference>
<dbReference type="SUPFAM" id="SSF50965">
    <property type="entry name" value="Galactose oxidase, central domain"/>
    <property type="match status" value="1"/>
</dbReference>
<dbReference type="AlphaFoldDB" id="A0A0M0JUV0"/>
<comment type="caution">
    <text evidence="4">The sequence shown here is derived from an EMBL/GenBank/DDBJ whole genome shotgun (WGS) entry which is preliminary data.</text>
</comment>
<evidence type="ECO:0000256" key="3">
    <source>
        <dbReference type="SAM" id="Coils"/>
    </source>
</evidence>
<evidence type="ECO:0000313" key="4">
    <source>
        <dbReference type="EMBL" id="KOO29923.1"/>
    </source>
</evidence>